<sequence>MMRCLVACLICAATPLWAEEPLDGAAFEARVTGKTLTFQVQGQSYGAEQYLPGRRVIWAFDGGPCHAGHWFEPDPGRICFRYDHDPGDLQCWAFFDDGGQLRARFEGALPQDDLIEARRSPVPLACPGPDVGV</sequence>
<accession>A0A1N7JU17</accession>
<reference evidence="2 3" key="1">
    <citation type="submission" date="2017-01" db="EMBL/GenBank/DDBJ databases">
        <authorList>
            <person name="Mah S.A."/>
            <person name="Swanson W.J."/>
            <person name="Moy G.W."/>
            <person name="Vacquier V.D."/>
        </authorList>
    </citation>
    <scope>NUCLEOTIDE SEQUENCE [LARGE SCALE GENOMIC DNA]</scope>
    <source>
        <strain evidence="2 3">DSM 26375</strain>
    </source>
</reference>
<dbReference type="OrthoDB" id="7304934at2"/>
<dbReference type="EMBL" id="FTOT01000001">
    <property type="protein sequence ID" value="SIS52838.1"/>
    <property type="molecule type" value="Genomic_DNA"/>
</dbReference>
<protein>
    <recommendedName>
        <fullName evidence="4">Protease inhibitor Inh</fullName>
    </recommendedName>
</protein>
<gene>
    <name evidence="2" type="ORF">SAMN05421774_10154</name>
</gene>
<dbReference type="RefSeq" id="WP_076529075.1">
    <property type="nucleotide sequence ID" value="NZ_BMEH01000001.1"/>
</dbReference>
<dbReference type="Proteomes" id="UP000186141">
    <property type="component" value="Unassembled WGS sequence"/>
</dbReference>
<name>A0A1N7JU17_9RHOB</name>
<dbReference type="AlphaFoldDB" id="A0A1N7JU17"/>
<evidence type="ECO:0000313" key="3">
    <source>
        <dbReference type="Proteomes" id="UP000186141"/>
    </source>
</evidence>
<evidence type="ECO:0000256" key="1">
    <source>
        <dbReference type="SAM" id="SignalP"/>
    </source>
</evidence>
<feature type="signal peptide" evidence="1">
    <location>
        <begin position="1"/>
        <end position="18"/>
    </location>
</feature>
<dbReference type="STRING" id="1086013.SAMN05421774_10154"/>
<organism evidence="2 3">
    <name type="scientific">Gemmobacter megaterium</name>
    <dbReference type="NCBI Taxonomy" id="1086013"/>
    <lineage>
        <taxon>Bacteria</taxon>
        <taxon>Pseudomonadati</taxon>
        <taxon>Pseudomonadota</taxon>
        <taxon>Alphaproteobacteria</taxon>
        <taxon>Rhodobacterales</taxon>
        <taxon>Paracoccaceae</taxon>
        <taxon>Gemmobacter</taxon>
    </lineage>
</organism>
<feature type="chain" id="PRO_5012139478" description="Protease inhibitor Inh" evidence="1">
    <location>
        <begin position="19"/>
        <end position="133"/>
    </location>
</feature>
<keyword evidence="1" id="KW-0732">Signal</keyword>
<evidence type="ECO:0000313" key="2">
    <source>
        <dbReference type="EMBL" id="SIS52838.1"/>
    </source>
</evidence>
<proteinExistence type="predicted"/>
<evidence type="ECO:0008006" key="4">
    <source>
        <dbReference type="Google" id="ProtNLM"/>
    </source>
</evidence>
<keyword evidence="3" id="KW-1185">Reference proteome</keyword>